<accession>F0WGJ8</accession>
<evidence type="ECO:0000313" key="1">
    <source>
        <dbReference type="EMBL" id="CCA20362.1"/>
    </source>
</evidence>
<protein>
    <submittedName>
        <fullName evidence="1">AlNc14C92G5729 protein</fullName>
    </submittedName>
</protein>
<reference evidence="1" key="1">
    <citation type="journal article" date="2011" name="PLoS Biol.">
        <title>Gene gain and loss during evolution of obligate parasitism in the white rust pathogen of Arabidopsis thaliana.</title>
        <authorList>
            <person name="Kemen E."/>
            <person name="Gardiner A."/>
            <person name="Schultz-Larsen T."/>
            <person name="Kemen A.C."/>
            <person name="Balmuth A.L."/>
            <person name="Robert-Seilaniantz A."/>
            <person name="Bailey K."/>
            <person name="Holub E."/>
            <person name="Studholme D.J."/>
            <person name="Maclean D."/>
            <person name="Jones J.D."/>
        </authorList>
    </citation>
    <scope>NUCLEOTIDE SEQUENCE</scope>
</reference>
<dbReference type="HOGENOM" id="CLU_1221554_0_0_1"/>
<proteinExistence type="predicted"/>
<reference evidence="1" key="2">
    <citation type="submission" date="2011-02" db="EMBL/GenBank/DDBJ databases">
        <authorList>
            <person name="MacLean D."/>
        </authorList>
    </citation>
    <scope>NUCLEOTIDE SEQUENCE</scope>
</reference>
<sequence length="227" mass="26093">MPSPMHQIPERYHCGFFDIDCVKFDIERGNFDIECVMVYITFHLSFQPTTSSRSNNSNVTSDCFTDKLLDGLPPRRAVKFDLQPKLGAIPSARPPFRLSNPNNLLWKNSYATMSKKDGWKYQTLLKFLIYLIHHVKNPPRFYARPIPKAAPVILDDVGEYLYVVESLLQRKIHKDKIMLLVKLRVSIAKRGPDSNISLFIFFQPTTSLRSNSSNVTLRGAKEKLALF</sequence>
<dbReference type="AlphaFoldDB" id="F0WGJ8"/>
<organism evidence="1">
    <name type="scientific">Albugo laibachii Nc14</name>
    <dbReference type="NCBI Taxonomy" id="890382"/>
    <lineage>
        <taxon>Eukaryota</taxon>
        <taxon>Sar</taxon>
        <taxon>Stramenopiles</taxon>
        <taxon>Oomycota</taxon>
        <taxon>Peronosporomycetes</taxon>
        <taxon>Albuginales</taxon>
        <taxon>Albuginaceae</taxon>
        <taxon>Albugo</taxon>
    </lineage>
</organism>
<name>F0WGJ8_9STRA</name>
<dbReference type="EMBL" id="FR824137">
    <property type="protein sequence ID" value="CCA20362.1"/>
    <property type="molecule type" value="Genomic_DNA"/>
</dbReference>
<gene>
    <name evidence="1" type="primary">AlNc14C92G5729</name>
    <name evidence="1" type="ORF">ALNC14_065050</name>
</gene>